<evidence type="ECO:0000313" key="2">
    <source>
        <dbReference type="Proteomes" id="UP000001940"/>
    </source>
</evidence>
<dbReference type="EMBL" id="BX284606">
    <property type="protein sequence ID" value="VVC12392.1"/>
    <property type="molecule type" value="Genomic_DNA"/>
</dbReference>
<keyword evidence="2" id="KW-1185">Reference proteome</keyword>
<name>A0A5E4LXX4_CAEEL</name>
<evidence type="ECO:0000313" key="3">
    <source>
        <dbReference type="WormBase" id="T14G8.6"/>
    </source>
</evidence>
<protein>
    <submittedName>
        <fullName evidence="1">DUF3969 family protein</fullName>
    </submittedName>
</protein>
<dbReference type="Proteomes" id="UP000001940">
    <property type="component" value="Chromosome X"/>
</dbReference>
<proteinExistence type="predicted"/>
<dbReference type="InParanoid" id="A0A5E4LXX4"/>
<dbReference type="WormBase" id="T14G8.6">
    <property type="protein sequence ID" value="CE53638"/>
    <property type="gene ID" value="WBGene00304822"/>
</dbReference>
<evidence type="ECO:0000313" key="1">
    <source>
        <dbReference type="EMBL" id="VVC12392.1"/>
    </source>
</evidence>
<organism evidence="1 2">
    <name type="scientific">Caenorhabditis elegans</name>
    <dbReference type="NCBI Taxonomy" id="6239"/>
    <lineage>
        <taxon>Eukaryota</taxon>
        <taxon>Metazoa</taxon>
        <taxon>Ecdysozoa</taxon>
        <taxon>Nematoda</taxon>
        <taxon>Chromadorea</taxon>
        <taxon>Rhabditida</taxon>
        <taxon>Rhabditina</taxon>
        <taxon>Rhabditomorpha</taxon>
        <taxon>Rhabditoidea</taxon>
        <taxon>Rhabditidae</taxon>
        <taxon>Peloderinae</taxon>
        <taxon>Caenorhabditis</taxon>
    </lineage>
</organism>
<dbReference type="PaxDb" id="6239-T14G8.4"/>
<dbReference type="AlphaFoldDB" id="A0A5E4LXX4"/>
<accession>A0A5E4LXX4</accession>
<dbReference type="AGR" id="WB:WBGene00304822"/>
<gene>
    <name evidence="1" type="ORF">CELE_T14G8.6</name>
    <name evidence="1 3" type="ORF">T14G8.6</name>
</gene>
<reference evidence="1 2" key="1">
    <citation type="journal article" date="1998" name="Science">
        <title>Genome sequence of the nematode C. elegans: a platform for investigating biology.</title>
        <authorList>
            <consortium name="The C. elegans sequencing consortium"/>
            <person name="Sulson J.E."/>
            <person name="Waterston R."/>
        </authorList>
    </citation>
    <scope>NUCLEOTIDE SEQUENCE [LARGE SCALE GENOMIC DNA]</scope>
    <source>
        <strain evidence="1 2">Bristol N2</strain>
    </source>
</reference>
<sequence length="190" mass="21948">MDAILQFIVGTVVNLNAALRQSLYTVFVENYLDYEEDQTAHNLNVASTALHDHYQFLIQEGHLAIDDQNVPTLQTIMGQIRTCALTENDTDILDTALAAHDLADLVSDGETEDYREEIIRELHSEMNGLLCCRDHLLSMFTYLKVFHCLLDNQDNWDDELVDYAYEYVYVNLCYVRESMIAHEEEILSIY</sequence>